<dbReference type="PROSITE" id="PS50893">
    <property type="entry name" value="ABC_TRANSPORTER_2"/>
    <property type="match status" value="1"/>
</dbReference>
<evidence type="ECO:0000256" key="2">
    <source>
        <dbReference type="ARBA" id="ARBA00022448"/>
    </source>
</evidence>
<dbReference type="Gene3D" id="3.40.50.300">
    <property type="entry name" value="P-loop containing nucleotide triphosphate hydrolases"/>
    <property type="match status" value="1"/>
</dbReference>
<evidence type="ECO:0000259" key="12">
    <source>
        <dbReference type="PROSITE" id="PS50893"/>
    </source>
</evidence>
<evidence type="ECO:0000256" key="1">
    <source>
        <dbReference type="ARBA" id="ARBA00004651"/>
    </source>
</evidence>
<evidence type="ECO:0000256" key="3">
    <source>
        <dbReference type="ARBA" id="ARBA00022475"/>
    </source>
</evidence>
<dbReference type="InterPro" id="IPR011527">
    <property type="entry name" value="ABC1_TM_dom"/>
</dbReference>
<evidence type="ECO:0000256" key="11">
    <source>
        <dbReference type="SAM" id="Phobius"/>
    </source>
</evidence>
<keyword evidence="9" id="KW-0445">Lipid transport</keyword>
<keyword evidence="15" id="KW-1185">Reference proteome</keyword>
<keyword evidence="7" id="KW-1278">Translocase</keyword>
<evidence type="ECO:0000259" key="13">
    <source>
        <dbReference type="PROSITE" id="PS50929"/>
    </source>
</evidence>
<dbReference type="PANTHER" id="PTHR24221">
    <property type="entry name" value="ATP-BINDING CASSETTE SUB-FAMILY B"/>
    <property type="match status" value="1"/>
</dbReference>
<protein>
    <submittedName>
        <fullName evidence="14">ATP-binding cassette, subfamily B</fullName>
    </submittedName>
</protein>
<keyword evidence="8 11" id="KW-1133">Transmembrane helix</keyword>
<dbReference type="Proteomes" id="UP000184226">
    <property type="component" value="Unassembled WGS sequence"/>
</dbReference>
<dbReference type="SMART" id="SM00382">
    <property type="entry name" value="AAA"/>
    <property type="match status" value="1"/>
</dbReference>
<feature type="transmembrane region" description="Helical" evidence="11">
    <location>
        <begin position="45"/>
        <end position="65"/>
    </location>
</feature>
<dbReference type="FunFam" id="3.40.50.300:FF:000221">
    <property type="entry name" value="Multidrug ABC transporter ATP-binding protein"/>
    <property type="match status" value="1"/>
</dbReference>
<evidence type="ECO:0000256" key="9">
    <source>
        <dbReference type="ARBA" id="ARBA00023055"/>
    </source>
</evidence>
<evidence type="ECO:0000313" key="15">
    <source>
        <dbReference type="Proteomes" id="UP000184226"/>
    </source>
</evidence>
<keyword evidence="10 11" id="KW-0472">Membrane</keyword>
<dbReference type="InterPro" id="IPR039421">
    <property type="entry name" value="Type_1_exporter"/>
</dbReference>
<dbReference type="STRING" id="658167.SAMN04488135_10167"/>
<organism evidence="14 15">
    <name type="scientific">Pollutimonas bauzanensis</name>
    <dbReference type="NCBI Taxonomy" id="658167"/>
    <lineage>
        <taxon>Bacteria</taxon>
        <taxon>Pseudomonadati</taxon>
        <taxon>Pseudomonadota</taxon>
        <taxon>Betaproteobacteria</taxon>
        <taxon>Burkholderiales</taxon>
        <taxon>Alcaligenaceae</taxon>
        <taxon>Pollutimonas</taxon>
    </lineage>
</organism>
<comment type="subcellular location">
    <subcellularLocation>
        <location evidence="1">Cell membrane</location>
        <topology evidence="1">Multi-pass membrane protein</topology>
    </subcellularLocation>
</comment>
<dbReference type="Pfam" id="PF00664">
    <property type="entry name" value="ABC_membrane"/>
    <property type="match status" value="1"/>
</dbReference>
<feature type="transmembrane region" description="Helical" evidence="11">
    <location>
        <begin position="12"/>
        <end position="33"/>
    </location>
</feature>
<feature type="transmembrane region" description="Helical" evidence="11">
    <location>
        <begin position="147"/>
        <end position="166"/>
    </location>
</feature>
<dbReference type="PANTHER" id="PTHR24221:SF654">
    <property type="entry name" value="ATP-BINDING CASSETTE SUB-FAMILY B MEMBER 6"/>
    <property type="match status" value="1"/>
</dbReference>
<dbReference type="RefSeq" id="WP_143160829.1">
    <property type="nucleotide sequence ID" value="NZ_FQXE01000001.1"/>
</dbReference>
<dbReference type="InterPro" id="IPR027417">
    <property type="entry name" value="P-loop_NTPase"/>
</dbReference>
<evidence type="ECO:0000256" key="10">
    <source>
        <dbReference type="ARBA" id="ARBA00023136"/>
    </source>
</evidence>
<dbReference type="InterPro" id="IPR036640">
    <property type="entry name" value="ABC1_TM_sf"/>
</dbReference>
<dbReference type="InterPro" id="IPR003439">
    <property type="entry name" value="ABC_transporter-like_ATP-bd"/>
</dbReference>
<accession>A0A1M5LWS4</accession>
<evidence type="ECO:0000256" key="7">
    <source>
        <dbReference type="ARBA" id="ARBA00022967"/>
    </source>
</evidence>
<evidence type="ECO:0000256" key="5">
    <source>
        <dbReference type="ARBA" id="ARBA00022741"/>
    </source>
</evidence>
<dbReference type="GO" id="GO:0005886">
    <property type="term" value="C:plasma membrane"/>
    <property type="evidence" value="ECO:0007669"/>
    <property type="project" value="UniProtKB-SubCell"/>
</dbReference>
<dbReference type="Gene3D" id="1.20.1560.10">
    <property type="entry name" value="ABC transporter type 1, transmembrane domain"/>
    <property type="match status" value="1"/>
</dbReference>
<name>A0A1M5LWS4_9BURK</name>
<evidence type="ECO:0000256" key="6">
    <source>
        <dbReference type="ARBA" id="ARBA00022840"/>
    </source>
</evidence>
<dbReference type="InterPro" id="IPR003593">
    <property type="entry name" value="AAA+_ATPase"/>
</dbReference>
<dbReference type="GO" id="GO:0140359">
    <property type="term" value="F:ABC-type transporter activity"/>
    <property type="evidence" value="ECO:0007669"/>
    <property type="project" value="InterPro"/>
</dbReference>
<feature type="transmembrane region" description="Helical" evidence="11">
    <location>
        <begin position="263"/>
        <end position="284"/>
    </location>
</feature>
<dbReference type="GO" id="GO:0005524">
    <property type="term" value="F:ATP binding"/>
    <property type="evidence" value="ECO:0007669"/>
    <property type="project" value="UniProtKB-KW"/>
</dbReference>
<dbReference type="OrthoDB" id="9806127at2"/>
<sequence length="591" mass="64173">MRPVRGQICLAMALSVLSALAGMAALGFFAWSINALLVRPDQWPWFGMGGLLGSTIASYALRLIAFDQSHYGAFRLETRLRTRLATHLARVPLGDLQGIGAGGLAKVIQDDVKSLHAFVADSTPLYARAYAMPVASAVALCWLDWRLALACALVLVAGVVMMALAMRGRSDLTRRYNTAREAVSAAVVEFVQAMPVVRTFDTGQATFSRYRQALDEYLQILVYWYRSASFNLRFALAILNPLTTLTVLLWLGAWLIWRDSLAFSIWLTTLLVGAGMAEAMMPLMSLAHMVDKAKLSIARIDQILALAPLAEPPGRGLEPANADVRFESVNFRYSPDGPAALTGLSFVAPAGSITALVGPSGAGKTTVARLIPRFWDVSAGSIRVGGVDIRELDHDTLMRQVAFVFQDSFLFTGTIAENIGLGQPSMDRGAIARAARAAQAHDFIQTLPSGYDTQVGERGGQLSGGQRQRITIARAILQDRPILILDEATAFADAENEAALIAALSVLMRGRTVIMVAHRLSTVRDADQILVMDRGRLVESGRHDDLLADDALYARMWRNYERAQQWTLHSAAGECPGMTTVAIATGTERLI</sequence>
<keyword evidence="4 11" id="KW-0812">Transmembrane</keyword>
<dbReference type="InterPro" id="IPR017871">
    <property type="entry name" value="ABC_transporter-like_CS"/>
</dbReference>
<keyword evidence="2" id="KW-0813">Transport</keyword>
<feature type="transmembrane region" description="Helical" evidence="11">
    <location>
        <begin position="234"/>
        <end position="257"/>
    </location>
</feature>
<gene>
    <name evidence="14" type="ORF">SAMN04488135_10167</name>
</gene>
<keyword evidence="5" id="KW-0547">Nucleotide-binding</keyword>
<dbReference type="GO" id="GO:0034040">
    <property type="term" value="F:ATPase-coupled lipid transmembrane transporter activity"/>
    <property type="evidence" value="ECO:0007669"/>
    <property type="project" value="TreeGrafter"/>
</dbReference>
<evidence type="ECO:0000256" key="8">
    <source>
        <dbReference type="ARBA" id="ARBA00022989"/>
    </source>
</evidence>
<dbReference type="SUPFAM" id="SSF90123">
    <property type="entry name" value="ABC transporter transmembrane region"/>
    <property type="match status" value="1"/>
</dbReference>
<dbReference type="GO" id="GO:0016887">
    <property type="term" value="F:ATP hydrolysis activity"/>
    <property type="evidence" value="ECO:0007669"/>
    <property type="project" value="InterPro"/>
</dbReference>
<proteinExistence type="predicted"/>
<dbReference type="PROSITE" id="PS00211">
    <property type="entry name" value="ABC_TRANSPORTER_1"/>
    <property type="match status" value="1"/>
</dbReference>
<evidence type="ECO:0000256" key="4">
    <source>
        <dbReference type="ARBA" id="ARBA00022692"/>
    </source>
</evidence>
<dbReference type="EMBL" id="FQXE01000001">
    <property type="protein sequence ID" value="SHG69508.1"/>
    <property type="molecule type" value="Genomic_DNA"/>
</dbReference>
<feature type="domain" description="ABC transporter" evidence="12">
    <location>
        <begin position="324"/>
        <end position="559"/>
    </location>
</feature>
<feature type="domain" description="ABC transmembrane type-1" evidence="13">
    <location>
        <begin position="10"/>
        <end position="292"/>
    </location>
</feature>
<keyword evidence="3" id="KW-1003">Cell membrane</keyword>
<evidence type="ECO:0000313" key="14">
    <source>
        <dbReference type="EMBL" id="SHG69508.1"/>
    </source>
</evidence>
<dbReference type="PROSITE" id="PS50929">
    <property type="entry name" value="ABC_TM1F"/>
    <property type="match status" value="1"/>
</dbReference>
<dbReference type="SUPFAM" id="SSF52540">
    <property type="entry name" value="P-loop containing nucleoside triphosphate hydrolases"/>
    <property type="match status" value="1"/>
</dbReference>
<dbReference type="Pfam" id="PF00005">
    <property type="entry name" value="ABC_tran"/>
    <property type="match status" value="1"/>
</dbReference>
<reference evidence="14 15" key="1">
    <citation type="submission" date="2016-11" db="EMBL/GenBank/DDBJ databases">
        <authorList>
            <person name="Jaros S."/>
            <person name="Januszkiewicz K."/>
            <person name="Wedrychowicz H."/>
        </authorList>
    </citation>
    <scope>NUCLEOTIDE SEQUENCE [LARGE SCALE GENOMIC DNA]</scope>
    <source>
        <strain evidence="14 15">CGMCC 1.10190</strain>
    </source>
</reference>
<dbReference type="AlphaFoldDB" id="A0A1M5LWS4"/>
<keyword evidence="6 14" id="KW-0067">ATP-binding</keyword>